<dbReference type="SMART" id="SM00369">
    <property type="entry name" value="LRR_TYP"/>
    <property type="match status" value="5"/>
</dbReference>
<dbReference type="AlphaFoldDB" id="A0A9N8EA36"/>
<feature type="compositionally biased region" description="Polar residues" evidence="3">
    <location>
        <begin position="179"/>
        <end position="192"/>
    </location>
</feature>
<reference evidence="5" key="1">
    <citation type="submission" date="2020-06" db="EMBL/GenBank/DDBJ databases">
        <authorList>
            <consortium name="Plant Systems Biology data submission"/>
        </authorList>
    </citation>
    <scope>NUCLEOTIDE SEQUENCE</scope>
    <source>
        <strain evidence="5">D6</strain>
    </source>
</reference>
<keyword evidence="2" id="KW-0677">Repeat</keyword>
<evidence type="ECO:0000256" key="2">
    <source>
        <dbReference type="ARBA" id="ARBA00022737"/>
    </source>
</evidence>
<feature type="compositionally biased region" description="Basic and acidic residues" evidence="3">
    <location>
        <begin position="1"/>
        <end position="15"/>
    </location>
</feature>
<evidence type="ECO:0000256" key="4">
    <source>
        <dbReference type="SAM" id="Phobius"/>
    </source>
</evidence>
<evidence type="ECO:0000313" key="6">
    <source>
        <dbReference type="Proteomes" id="UP001153069"/>
    </source>
</evidence>
<evidence type="ECO:0000256" key="1">
    <source>
        <dbReference type="ARBA" id="ARBA00022614"/>
    </source>
</evidence>
<dbReference type="PANTHER" id="PTHR48004">
    <property type="entry name" value="OS01G0149700 PROTEIN"/>
    <property type="match status" value="1"/>
</dbReference>
<feature type="region of interest" description="Disordered" evidence="3">
    <location>
        <begin position="302"/>
        <end position="343"/>
    </location>
</feature>
<dbReference type="InterPro" id="IPR001611">
    <property type="entry name" value="Leu-rich_rpt"/>
</dbReference>
<dbReference type="EMBL" id="CAICTM010000822">
    <property type="protein sequence ID" value="CAB9517023.1"/>
    <property type="molecule type" value="Genomic_DNA"/>
</dbReference>
<dbReference type="GO" id="GO:0016301">
    <property type="term" value="F:kinase activity"/>
    <property type="evidence" value="ECO:0007669"/>
    <property type="project" value="UniProtKB-KW"/>
</dbReference>
<proteinExistence type="predicted"/>
<dbReference type="SUPFAM" id="SSF52058">
    <property type="entry name" value="L domain-like"/>
    <property type="match status" value="1"/>
</dbReference>
<dbReference type="Gene3D" id="3.80.10.10">
    <property type="entry name" value="Ribonuclease Inhibitor"/>
    <property type="match status" value="1"/>
</dbReference>
<dbReference type="Pfam" id="PF00560">
    <property type="entry name" value="LRR_1"/>
    <property type="match status" value="5"/>
</dbReference>
<dbReference type="InterPro" id="IPR052941">
    <property type="entry name" value="StomDev_PlantInt_Reg"/>
</dbReference>
<feature type="region of interest" description="Disordered" evidence="3">
    <location>
        <begin position="179"/>
        <end position="204"/>
    </location>
</feature>
<keyword evidence="6" id="KW-1185">Reference proteome</keyword>
<evidence type="ECO:0000256" key="3">
    <source>
        <dbReference type="SAM" id="MobiDB-lite"/>
    </source>
</evidence>
<dbReference type="PANTHER" id="PTHR48004:SF59">
    <property type="entry name" value="LEUCINE-RICH REPEAT-CONTAINING N-TERMINAL PLANT-TYPE DOMAIN-CONTAINING PROTEIN"/>
    <property type="match status" value="1"/>
</dbReference>
<dbReference type="FunFam" id="3.80.10.10:FF:000383">
    <property type="entry name" value="Leucine-rich repeat receptor protein kinase EMS1"/>
    <property type="match status" value="1"/>
</dbReference>
<dbReference type="InterPro" id="IPR003591">
    <property type="entry name" value="Leu-rich_rpt_typical-subtyp"/>
</dbReference>
<keyword evidence="5" id="KW-0675">Receptor</keyword>
<feature type="region of interest" description="Disordered" evidence="3">
    <location>
        <begin position="76"/>
        <end position="99"/>
    </location>
</feature>
<organism evidence="5 6">
    <name type="scientific">Seminavis robusta</name>
    <dbReference type="NCBI Taxonomy" id="568900"/>
    <lineage>
        <taxon>Eukaryota</taxon>
        <taxon>Sar</taxon>
        <taxon>Stramenopiles</taxon>
        <taxon>Ochrophyta</taxon>
        <taxon>Bacillariophyta</taxon>
        <taxon>Bacillariophyceae</taxon>
        <taxon>Bacillariophycidae</taxon>
        <taxon>Naviculales</taxon>
        <taxon>Naviculaceae</taxon>
        <taxon>Seminavis</taxon>
    </lineage>
</organism>
<gene>
    <name evidence="5" type="ORF">SEMRO_823_G207560.1</name>
</gene>
<feature type="region of interest" description="Disordered" evidence="3">
    <location>
        <begin position="1"/>
        <end position="50"/>
    </location>
</feature>
<keyword evidence="1" id="KW-0433">Leucine-rich repeat</keyword>
<keyword evidence="5" id="KW-0808">Transferase</keyword>
<accession>A0A9N8EA36</accession>
<keyword evidence="5" id="KW-0418">Kinase</keyword>
<feature type="region of interest" description="Disordered" evidence="3">
    <location>
        <begin position="235"/>
        <end position="267"/>
    </location>
</feature>
<feature type="compositionally biased region" description="Polar residues" evidence="3">
    <location>
        <begin position="235"/>
        <end position="244"/>
    </location>
</feature>
<dbReference type="InterPro" id="IPR032675">
    <property type="entry name" value="LRR_dom_sf"/>
</dbReference>
<dbReference type="Proteomes" id="UP001153069">
    <property type="component" value="Unassembled WGS sequence"/>
</dbReference>
<protein>
    <submittedName>
        <fullName evidence="5">LRR receptor-like serine threonine-protein kinase</fullName>
    </submittedName>
</protein>
<comment type="caution">
    <text evidence="5">The sequence shown here is derived from an EMBL/GenBank/DDBJ whole genome shotgun (WGS) entry which is preliminary data.</text>
</comment>
<keyword evidence="4" id="KW-1133">Transmembrane helix</keyword>
<dbReference type="OrthoDB" id="418615at2759"/>
<keyword evidence="4" id="KW-0812">Transmembrane</keyword>
<feature type="transmembrane region" description="Helical" evidence="4">
    <location>
        <begin position="273"/>
        <end position="294"/>
    </location>
</feature>
<evidence type="ECO:0000313" key="5">
    <source>
        <dbReference type="EMBL" id="CAB9517023.1"/>
    </source>
</evidence>
<keyword evidence="4" id="KW-0472">Membrane</keyword>
<name>A0A9N8EA36_9STRA</name>
<sequence>MERKHQQQKEKEKKQTSKRTPAVATTTYDDTAGVGISSPPLTQGMMDNDDPGSAVLLQDILNKREALEHAEAMYVARTSSSRGTAHRRSSSSNSNSKSHACYYYSSSQEDGLISGDDAETYDTGDMELMKIVEQRASWASSTELHAMADQIEDTLTVGSSSPARRQVSLPGAYACAPSTISPTLPSMTTQDEPNPFVPQGVPDPESLVVVSHHHHRQQRPPAPFIVEEEPALSIQSGATTQATGSEEGGYTPSPPRTRTRDRTSSTRAKLQPICLWTLMLSIPVLAIFIAGGVLKVTKKKNATNTTTRQQSPHKKPSVMPPTTTSMTTASHFQDDDDDDTPPHIKAQRWGAYTSLFVNNLDSSNKRTIPSEIALLTSLAKIDLSANHLSSLSLADVLPLSVLGQMTALTDLWLDHNALTGTIPSELGLLTSLTALVWNDNLLTGTIMGSELGLLTALQRLHWSGNQLSGTIPTHVASLTSLTSLSLSDNRLTWTIASQLASMTSLVSLDLSRNELTGELSSELGRLTALKVLRLHSNRLSGPLPTTLPTALHVLWLQDNALSGRIPTIALGQLVALQSLYLHDNQLSGDIPVSLCDTSNAPQQNAVWKVDCWPRSFAVNCSCSSHCSCN</sequence>